<dbReference type="Gene3D" id="4.10.430.10">
    <property type="entry name" value="Histone-like protein H-NS, C-terminal domain"/>
    <property type="match status" value="1"/>
</dbReference>
<dbReference type="PANTHER" id="PTHR38097">
    <property type="match status" value="1"/>
</dbReference>
<comment type="caution">
    <text evidence="7">The sequence shown here is derived from an EMBL/GenBank/DDBJ whole genome shotgun (WGS) entry which is preliminary data.</text>
</comment>
<evidence type="ECO:0000256" key="2">
    <source>
        <dbReference type="ARBA" id="ARBA00010610"/>
    </source>
</evidence>
<reference evidence="8" key="1">
    <citation type="journal article" date="2019" name="Int. J. Syst. Evol. Microbiol.">
        <title>The Global Catalogue of Microorganisms (GCM) 10K type strain sequencing project: providing services to taxonomists for standard genome sequencing and annotation.</title>
        <authorList>
            <consortium name="The Broad Institute Genomics Platform"/>
            <consortium name="The Broad Institute Genome Sequencing Center for Infectious Disease"/>
            <person name="Wu L."/>
            <person name="Ma J."/>
        </authorList>
    </citation>
    <scope>NUCLEOTIDE SEQUENCE [LARGE SCALE GENOMIC DNA]</scope>
    <source>
        <strain evidence="8">CCUG 56029</strain>
    </source>
</reference>
<keyword evidence="8" id="KW-1185">Reference proteome</keyword>
<keyword evidence="3" id="KW-0963">Cytoplasm</keyword>
<comment type="subcellular location">
    <subcellularLocation>
        <location evidence="1">Cytoplasm</location>
        <location evidence="1">Nucleoid</location>
    </subcellularLocation>
</comment>
<dbReference type="SUPFAM" id="SSF81273">
    <property type="entry name" value="H-NS histone-like proteins"/>
    <property type="match status" value="1"/>
</dbReference>
<evidence type="ECO:0000256" key="3">
    <source>
        <dbReference type="ARBA" id="ARBA00022490"/>
    </source>
</evidence>
<dbReference type="SMART" id="SM00528">
    <property type="entry name" value="HNS"/>
    <property type="match status" value="1"/>
</dbReference>
<evidence type="ECO:0000313" key="8">
    <source>
        <dbReference type="Proteomes" id="UP001597213"/>
    </source>
</evidence>
<comment type="similarity">
    <text evidence="2">Belongs to the histone-like protein H-NS family.</text>
</comment>
<feature type="region of interest" description="Disordered" evidence="5">
    <location>
        <begin position="55"/>
        <end position="88"/>
    </location>
</feature>
<evidence type="ECO:0000259" key="6">
    <source>
        <dbReference type="SMART" id="SM00528"/>
    </source>
</evidence>
<proteinExistence type="inferred from homology"/>
<accession>A0ABW4R6Y2</accession>
<dbReference type="RefSeq" id="WP_379142024.1">
    <property type="nucleotide sequence ID" value="NZ_JBHUEN010000021.1"/>
</dbReference>
<dbReference type="PANTHER" id="PTHR38097:SF2">
    <property type="entry name" value="DNA-BINDING PROTEIN STPA"/>
    <property type="match status" value="1"/>
</dbReference>
<feature type="domain" description="DNA-binding protein H-NS-like C-terminal" evidence="6">
    <location>
        <begin position="60"/>
        <end position="107"/>
    </location>
</feature>
<sequence>MNIELGQLELKELHDLRNRVERAIGDFESRRRKEAVTRLEETAREYGFSLADLTSGAPAKTRRSGGTVPPKYANPEDPAQTWTGRGRQPVWVREHLSSGGKIEDLSI</sequence>
<keyword evidence="4" id="KW-0238">DNA-binding</keyword>
<evidence type="ECO:0000256" key="4">
    <source>
        <dbReference type="ARBA" id="ARBA00023125"/>
    </source>
</evidence>
<dbReference type="Proteomes" id="UP001597213">
    <property type="component" value="Unassembled WGS sequence"/>
</dbReference>
<evidence type="ECO:0000256" key="5">
    <source>
        <dbReference type="SAM" id="MobiDB-lite"/>
    </source>
</evidence>
<dbReference type="InterPro" id="IPR037150">
    <property type="entry name" value="H-NS_C_dom_sf"/>
</dbReference>
<evidence type="ECO:0000256" key="1">
    <source>
        <dbReference type="ARBA" id="ARBA00004453"/>
    </source>
</evidence>
<name>A0ABW4R6Y2_9RHOB</name>
<protein>
    <submittedName>
        <fullName evidence="7">H-NS family nucleoid-associated regulatory protein</fullName>
    </submittedName>
</protein>
<dbReference type="EMBL" id="JBHUEN010000021">
    <property type="protein sequence ID" value="MFD1881836.1"/>
    <property type="molecule type" value="Genomic_DNA"/>
</dbReference>
<gene>
    <name evidence="7" type="ORF">ACFSCT_08925</name>
</gene>
<organism evidence="7 8">
    <name type="scientific">Paracoccus pacificus</name>
    <dbReference type="NCBI Taxonomy" id="1463598"/>
    <lineage>
        <taxon>Bacteria</taxon>
        <taxon>Pseudomonadati</taxon>
        <taxon>Pseudomonadota</taxon>
        <taxon>Alphaproteobacteria</taxon>
        <taxon>Rhodobacterales</taxon>
        <taxon>Paracoccaceae</taxon>
        <taxon>Paracoccus</taxon>
    </lineage>
</organism>
<dbReference type="InterPro" id="IPR027444">
    <property type="entry name" value="H-NS_C_dom"/>
</dbReference>
<dbReference type="Pfam" id="PF00816">
    <property type="entry name" value="Histone_HNS"/>
    <property type="match status" value="1"/>
</dbReference>
<evidence type="ECO:0000313" key="7">
    <source>
        <dbReference type="EMBL" id="MFD1881836.1"/>
    </source>
</evidence>